<comment type="caution">
    <text evidence="1">The sequence shown here is derived from an EMBL/GenBank/DDBJ whole genome shotgun (WGS) entry which is preliminary data.</text>
</comment>
<name>A0AB33V6X4_RALSU</name>
<evidence type="ECO:0000313" key="2">
    <source>
        <dbReference type="Proteomes" id="UP000005933"/>
    </source>
</evidence>
<sequence length="191" mass="21166">MRDAAVEQIFETVYSAPWLQAFAGLPPHGDHEANTTLDAPGDTEEREAAIVAEHARLRHDMTEGGLVKASIRALLYVRRMHGEADERRFNLAREMLSSLSDQGILSFKHVVREQAALLRLDAEAAINALPGMLANAPLAEIKSAARDIDKLSTTLPLDDHERADLARVLTMFESASKKTTTQRTEARRQVE</sequence>
<evidence type="ECO:0000313" key="1">
    <source>
        <dbReference type="EMBL" id="EAP70568.1"/>
    </source>
</evidence>
<proteinExistence type="predicted"/>
<reference evidence="1 2" key="1">
    <citation type="journal article" date="2006" name="Mol. Plant Microbe Interact.">
        <title>Identification of open reading frames unique to a select agent: Ralstonia solanacearum race 3 biovar 2.</title>
        <authorList>
            <person name="Gabriel D.W."/>
            <person name="Allen C."/>
            <person name="Schell M."/>
            <person name="Denny T.P."/>
            <person name="Greenberg J.T."/>
            <person name="Duan Y.P."/>
            <person name="Flores-Cruz Z."/>
            <person name="Huang Q."/>
            <person name="Clifford J.M."/>
            <person name="Presting G."/>
            <person name="Gonzalez E.T."/>
            <person name="Reddy J."/>
            <person name="Elphinstone J."/>
            <person name="Swanson J."/>
            <person name="Yao J."/>
            <person name="Mulholland V."/>
            <person name="Liu L."/>
            <person name="Farmerie W."/>
            <person name="Patnaikuni M."/>
            <person name="Balogh B."/>
            <person name="Norman D."/>
            <person name="Alvarez A."/>
            <person name="Castillo J.A."/>
            <person name="Jones J."/>
            <person name="Saddler G."/>
            <person name="Walunas T."/>
            <person name="Zhukov A."/>
            <person name="Mikhailova N."/>
        </authorList>
    </citation>
    <scope>NUCLEOTIDE SEQUENCE [LARGE SCALE GENOMIC DNA]</scope>
    <source>
        <strain evidence="1 2">UW551</strain>
    </source>
</reference>
<dbReference type="RefSeq" id="WP_003266348.1">
    <property type="nucleotide sequence ID" value="NZ_AAKL01000118.1"/>
</dbReference>
<accession>A0AB33V6X4</accession>
<dbReference type="EMBL" id="AAKL01000118">
    <property type="protein sequence ID" value="EAP70568.1"/>
    <property type="molecule type" value="Genomic_DNA"/>
</dbReference>
<organism evidence="1 2">
    <name type="scientific">Ralstonia solanacearum (strain UW551)</name>
    <dbReference type="NCBI Taxonomy" id="342110"/>
    <lineage>
        <taxon>Bacteria</taxon>
        <taxon>Pseudomonadati</taxon>
        <taxon>Pseudomonadota</taxon>
        <taxon>Betaproteobacteria</taxon>
        <taxon>Burkholderiales</taxon>
        <taxon>Burkholderiaceae</taxon>
        <taxon>Ralstonia</taxon>
        <taxon>Ralstonia solanacearum species complex</taxon>
    </lineage>
</organism>
<dbReference type="Proteomes" id="UP000005933">
    <property type="component" value="Unassembled WGS sequence"/>
</dbReference>
<protein>
    <submittedName>
        <fullName evidence="1">Uncharacterized protein</fullName>
    </submittedName>
</protein>
<gene>
    <name evidence="1" type="ORF">RRSL_00029</name>
</gene>
<dbReference type="AlphaFoldDB" id="A0AB33V6X4"/>